<dbReference type="RefSeq" id="WP_269360171.1">
    <property type="nucleotide sequence ID" value="NZ_JAPWHE010000014.1"/>
</dbReference>
<reference evidence="1" key="1">
    <citation type="submission" date="2022-12" db="EMBL/GenBank/DDBJ databases">
        <title>Bacterial isolates from different developmental stages of Nematostella vectensis.</title>
        <authorList>
            <person name="Fraune S."/>
        </authorList>
    </citation>
    <scope>NUCLEOTIDE SEQUENCE</scope>
    <source>
        <strain evidence="1">G21619-S1</strain>
    </source>
</reference>
<evidence type="ECO:0000313" key="1">
    <source>
        <dbReference type="EMBL" id="MCZ4331056.1"/>
    </source>
</evidence>
<protein>
    <recommendedName>
        <fullName evidence="3">DUF3850 domain-containing protein</fullName>
    </recommendedName>
</protein>
<accession>A0ABT4M6W7</accession>
<evidence type="ECO:0008006" key="3">
    <source>
        <dbReference type="Google" id="ProtNLM"/>
    </source>
</evidence>
<dbReference type="EMBL" id="JAPWHE010000014">
    <property type="protein sequence ID" value="MCZ4331056.1"/>
    <property type="molecule type" value="Genomic_DNA"/>
</dbReference>
<sequence>MTQQTVEIADLVKPKFKAGQIVYLRHSDTHGIESIRRVLIEEIRFTVSFKRGGGNSQHRQTDLVYDLLNAGQARESDLFASPEDAARERT</sequence>
<gene>
    <name evidence="1" type="ORF">O4H32_13990</name>
</gene>
<evidence type="ECO:0000313" key="2">
    <source>
        <dbReference type="Proteomes" id="UP001068379"/>
    </source>
</evidence>
<name>A0ABT4M6W7_9BURK</name>
<proteinExistence type="predicted"/>
<organism evidence="1 2">
    <name type="scientific">Castellaniella denitrificans</name>
    <dbReference type="NCBI Taxonomy" id="56119"/>
    <lineage>
        <taxon>Bacteria</taxon>
        <taxon>Pseudomonadati</taxon>
        <taxon>Pseudomonadota</taxon>
        <taxon>Betaproteobacteria</taxon>
        <taxon>Burkholderiales</taxon>
        <taxon>Alcaligenaceae</taxon>
        <taxon>Castellaniella</taxon>
    </lineage>
</organism>
<comment type="caution">
    <text evidence="1">The sequence shown here is derived from an EMBL/GenBank/DDBJ whole genome shotgun (WGS) entry which is preliminary data.</text>
</comment>
<keyword evidence="2" id="KW-1185">Reference proteome</keyword>
<dbReference type="Proteomes" id="UP001068379">
    <property type="component" value="Unassembled WGS sequence"/>
</dbReference>